<gene>
    <name evidence="1" type="ORF">LEA_04013</name>
</gene>
<reference evidence="1" key="1">
    <citation type="journal article" date="2013" name="Environ. Microbiol.">
        <title>Microbiota from the distal guts of lean and obese adolescents exhibit partial functional redundancy besides clear differences in community structure.</title>
        <authorList>
            <person name="Ferrer M."/>
            <person name="Ruiz A."/>
            <person name="Lanza F."/>
            <person name="Haange S.B."/>
            <person name="Oberbach A."/>
            <person name="Till H."/>
            <person name="Bargiela R."/>
            <person name="Campoy C."/>
            <person name="Segura M.T."/>
            <person name="Richter M."/>
            <person name="von Bergen M."/>
            <person name="Seifert J."/>
            <person name="Suarez A."/>
        </authorList>
    </citation>
    <scope>NUCLEOTIDE SEQUENCE</scope>
</reference>
<proteinExistence type="predicted"/>
<sequence length="90" mass="10330">TLLRLQGGDWGDVMMIPAVDKADLSTYFMPLGTTTEMDGQLNYYNQMYEGLYTVFLTPQVLAVVSYITRQYSKQQESLRCLRLPKISSQH</sequence>
<name>K1TXA4_9ZZZZ</name>
<protein>
    <submittedName>
        <fullName evidence="1">Uncharacterized protein</fullName>
    </submittedName>
</protein>
<feature type="non-terminal residue" evidence="1">
    <location>
        <position position="1"/>
    </location>
</feature>
<organism evidence="1">
    <name type="scientific">human gut metagenome</name>
    <dbReference type="NCBI Taxonomy" id="408170"/>
    <lineage>
        <taxon>unclassified sequences</taxon>
        <taxon>metagenomes</taxon>
        <taxon>organismal metagenomes</taxon>
    </lineage>
</organism>
<evidence type="ECO:0000313" key="1">
    <source>
        <dbReference type="EMBL" id="EKC77742.1"/>
    </source>
</evidence>
<dbReference type="EMBL" id="AJWY01002658">
    <property type="protein sequence ID" value="EKC77742.1"/>
    <property type="molecule type" value="Genomic_DNA"/>
</dbReference>
<comment type="caution">
    <text evidence="1">The sequence shown here is derived from an EMBL/GenBank/DDBJ whole genome shotgun (WGS) entry which is preliminary data.</text>
</comment>
<accession>K1TXA4</accession>
<dbReference type="AlphaFoldDB" id="K1TXA4"/>